<dbReference type="GO" id="GO:0016788">
    <property type="term" value="F:hydrolase activity, acting on ester bonds"/>
    <property type="evidence" value="ECO:0007669"/>
    <property type="project" value="InterPro"/>
</dbReference>
<dbReference type="OrthoDB" id="869379at2"/>
<dbReference type="EMBL" id="NTFI01000006">
    <property type="protein sequence ID" value="PHQ24148.1"/>
    <property type="molecule type" value="Genomic_DNA"/>
</dbReference>
<reference evidence="2 3" key="1">
    <citation type="submission" date="2017-09" db="EMBL/GenBank/DDBJ databases">
        <title>The draft genome sequences of Marinobacter guineae M3B.</title>
        <authorList>
            <person name="Cao J."/>
        </authorList>
    </citation>
    <scope>NUCLEOTIDE SEQUENCE [LARGE SCALE GENOMIC DNA]</scope>
    <source>
        <strain evidence="2 3">M3B</strain>
    </source>
</reference>
<sequence length="406" mass="44139">MVDREESARALSSHLRGTSQLVTEAVSGVVDTVEAMHRNISGLAPIVGASREGRTRGITGLVYRSVRVISRAAGVGIDAGLEQVAPLLKYQGVSRKRERALATLNGVLGDYLVATDNPLAIPMCFRKEGHALQPDRESLKAAFPEPSTRLLVMVHGLCMNDLMWQRGDHNHGDELALSLGYTPLYLHYNSGRHISTNGREFADLLERLVQEWPVPVDELVILGHSMGGLLSRSACHYGRAAGHTWPDRLSKLVFLGTPHHGSPLERIGNRVDTLAGASPYVAPIGRVGKIRSAGVKDLRYGNILDEDWEAFEPEHPHDARTAVMLPPGTDCFAIAATTQSRADVAGVYTGGDGLVPVMSALGLHGDEKRALPIPASHQSVFYGVNHFDLLDSAEVYERIHGWLAYH</sequence>
<dbReference type="SUPFAM" id="SSF53474">
    <property type="entry name" value="alpha/beta-Hydrolases"/>
    <property type="match status" value="1"/>
</dbReference>
<keyword evidence="3" id="KW-1185">Reference proteome</keyword>
<accession>A0A2G1VBL1</accession>
<protein>
    <submittedName>
        <fullName evidence="2">Permease</fullName>
    </submittedName>
</protein>
<dbReference type="Proteomes" id="UP000229044">
    <property type="component" value="Unassembled WGS sequence"/>
</dbReference>
<evidence type="ECO:0000313" key="2">
    <source>
        <dbReference type="EMBL" id="PHQ24148.1"/>
    </source>
</evidence>
<gene>
    <name evidence="2" type="ORF">CLH62_17970</name>
</gene>
<comment type="caution">
    <text evidence="2">The sequence shown here is derived from an EMBL/GenBank/DDBJ whole genome shotgun (WGS) entry which is preliminary data.</text>
</comment>
<evidence type="ECO:0000259" key="1">
    <source>
        <dbReference type="Pfam" id="PF07819"/>
    </source>
</evidence>
<feature type="domain" description="GPI inositol-deacylase PGAP1-like alpha/beta" evidence="1">
    <location>
        <begin position="214"/>
        <end position="325"/>
    </location>
</feature>
<dbReference type="Pfam" id="PF07819">
    <property type="entry name" value="PGAP1"/>
    <property type="match status" value="1"/>
</dbReference>
<dbReference type="AlphaFoldDB" id="A0A2G1VBL1"/>
<dbReference type="InterPro" id="IPR029058">
    <property type="entry name" value="AB_hydrolase_fold"/>
</dbReference>
<name>A0A2G1VBL1_9GAMM</name>
<dbReference type="RefSeq" id="WP_099619723.1">
    <property type="nucleotide sequence ID" value="NZ_KZ319342.1"/>
</dbReference>
<dbReference type="Gene3D" id="3.40.50.1820">
    <property type="entry name" value="alpha/beta hydrolase"/>
    <property type="match status" value="1"/>
</dbReference>
<proteinExistence type="predicted"/>
<organism evidence="2 3">
    <name type="scientific">Marinobacter guineae</name>
    <dbReference type="NCBI Taxonomy" id="432303"/>
    <lineage>
        <taxon>Bacteria</taxon>
        <taxon>Pseudomonadati</taxon>
        <taxon>Pseudomonadota</taxon>
        <taxon>Gammaproteobacteria</taxon>
        <taxon>Pseudomonadales</taxon>
        <taxon>Marinobacteraceae</taxon>
        <taxon>Marinobacter</taxon>
    </lineage>
</organism>
<dbReference type="InterPro" id="IPR012908">
    <property type="entry name" value="PGAP1-ab_dom-like"/>
</dbReference>
<evidence type="ECO:0000313" key="3">
    <source>
        <dbReference type="Proteomes" id="UP000229044"/>
    </source>
</evidence>